<feature type="transmembrane region" description="Helical" evidence="8">
    <location>
        <begin position="127"/>
        <end position="147"/>
    </location>
</feature>
<evidence type="ECO:0000256" key="7">
    <source>
        <dbReference type="ARBA" id="ARBA00023136"/>
    </source>
</evidence>
<dbReference type="GO" id="GO:0055085">
    <property type="term" value="P:transmembrane transport"/>
    <property type="evidence" value="ECO:0007669"/>
    <property type="project" value="InterPro"/>
</dbReference>
<organism evidence="10 11">
    <name type="scientific">Klebsiella michiganensis (strain ATCC 8724 / DSM 4798 / JCM 20051 / NBRC 3318 / NRRL B-199 / KCTC 1686 / BUCSAV 143 / CCM 1901)</name>
    <dbReference type="NCBI Taxonomy" id="1006551"/>
    <lineage>
        <taxon>Bacteria</taxon>
        <taxon>Pseudomonadati</taxon>
        <taxon>Pseudomonadota</taxon>
        <taxon>Gammaproteobacteria</taxon>
        <taxon>Enterobacterales</taxon>
        <taxon>Enterobacteriaceae</taxon>
        <taxon>Klebsiella/Raoultella group</taxon>
        <taxon>Klebsiella</taxon>
    </lineage>
</organism>
<evidence type="ECO:0000256" key="8">
    <source>
        <dbReference type="RuleBase" id="RU363032"/>
    </source>
</evidence>
<dbReference type="InterPro" id="IPR051393">
    <property type="entry name" value="ABC_transporter_permease"/>
</dbReference>
<evidence type="ECO:0000313" key="10">
    <source>
        <dbReference type="EMBL" id="AEX06436.1"/>
    </source>
</evidence>
<evidence type="ECO:0000256" key="2">
    <source>
        <dbReference type="ARBA" id="ARBA00022448"/>
    </source>
</evidence>
<evidence type="ECO:0000256" key="6">
    <source>
        <dbReference type="ARBA" id="ARBA00022989"/>
    </source>
</evidence>
<dbReference type="PROSITE" id="PS50928">
    <property type="entry name" value="ABC_TM1"/>
    <property type="match status" value="1"/>
</dbReference>
<comment type="subcellular location">
    <subcellularLocation>
        <location evidence="1">Cell inner membrane</location>
        <topology evidence="1">Multi-pass membrane protein</topology>
    </subcellularLocation>
    <subcellularLocation>
        <location evidence="8">Cell membrane</location>
        <topology evidence="8">Multi-pass membrane protein</topology>
    </subcellularLocation>
</comment>
<gene>
    <name evidence="10" type="ordered locus">KOX_23600</name>
</gene>
<evidence type="ECO:0000313" key="11">
    <source>
        <dbReference type="Proteomes" id="UP000007843"/>
    </source>
</evidence>
<dbReference type="InterPro" id="IPR035906">
    <property type="entry name" value="MetI-like_sf"/>
</dbReference>
<name>A0A0H3HIN1_KLEM8</name>
<feature type="transmembrane region" description="Helical" evidence="8">
    <location>
        <begin position="94"/>
        <end position="115"/>
    </location>
</feature>
<dbReference type="Proteomes" id="UP000007843">
    <property type="component" value="Chromosome"/>
</dbReference>
<keyword evidence="7 8" id="KW-0472">Membrane</keyword>
<keyword evidence="3" id="KW-1003">Cell membrane</keyword>
<evidence type="ECO:0000256" key="3">
    <source>
        <dbReference type="ARBA" id="ARBA00022475"/>
    </source>
</evidence>
<feature type="transmembrane region" description="Helical" evidence="8">
    <location>
        <begin position="282"/>
        <end position="306"/>
    </location>
</feature>
<keyword evidence="4" id="KW-0997">Cell inner membrane</keyword>
<dbReference type="HOGENOM" id="CLU_016047_0_1_6"/>
<dbReference type="PANTHER" id="PTHR30193:SF37">
    <property type="entry name" value="INNER MEMBRANE ABC TRANSPORTER PERMEASE PROTEIN YCJO"/>
    <property type="match status" value="1"/>
</dbReference>
<dbReference type="KEGG" id="kox:KOX_23600"/>
<evidence type="ECO:0000256" key="5">
    <source>
        <dbReference type="ARBA" id="ARBA00022692"/>
    </source>
</evidence>
<dbReference type="EMBL" id="CP003218">
    <property type="protein sequence ID" value="AEX06436.1"/>
    <property type="molecule type" value="Genomic_DNA"/>
</dbReference>
<feature type="transmembrane region" description="Helical" evidence="8">
    <location>
        <begin position="225"/>
        <end position="244"/>
    </location>
</feature>
<evidence type="ECO:0000259" key="9">
    <source>
        <dbReference type="PROSITE" id="PS50928"/>
    </source>
</evidence>
<dbReference type="Pfam" id="PF00528">
    <property type="entry name" value="BPD_transp_1"/>
    <property type="match status" value="1"/>
</dbReference>
<keyword evidence="6 8" id="KW-1133">Transmembrane helix</keyword>
<dbReference type="RefSeq" id="WP_004852022.1">
    <property type="nucleotide sequence ID" value="NC_016612.1"/>
</dbReference>
<accession>A0A0H3HIN1</accession>
<feature type="transmembrane region" description="Helical" evidence="8">
    <location>
        <begin position="31"/>
        <end position="50"/>
    </location>
</feature>
<proteinExistence type="inferred from homology"/>
<feature type="domain" description="ABC transmembrane type-1" evidence="9">
    <location>
        <begin position="90"/>
        <end position="303"/>
    </location>
</feature>
<evidence type="ECO:0000256" key="1">
    <source>
        <dbReference type="ARBA" id="ARBA00004429"/>
    </source>
</evidence>
<dbReference type="PANTHER" id="PTHR30193">
    <property type="entry name" value="ABC TRANSPORTER PERMEASE PROTEIN"/>
    <property type="match status" value="1"/>
</dbReference>
<keyword evidence="2 8" id="KW-0813">Transport</keyword>
<dbReference type="AlphaFoldDB" id="A0A0H3HIN1"/>
<comment type="similarity">
    <text evidence="8">Belongs to the binding-protein-dependent transport system permease family.</text>
</comment>
<feature type="transmembrane region" description="Helical" evidence="8">
    <location>
        <begin position="177"/>
        <end position="204"/>
    </location>
</feature>
<evidence type="ECO:0000256" key="4">
    <source>
        <dbReference type="ARBA" id="ARBA00022519"/>
    </source>
</evidence>
<sequence length="313" mass="34947">MTLHETKSSPIKQAASPDSTGWLSAKRKRALIPWLFLAPALIIFSWFKFIPMIQGLVMSFYKVNFNQPNEWVGLDNFTRAFADAELHAAVVNTLLYVVVTMFAAAILAFFLAMLLEGPARHLRFIRTAIFLPAVTSAAIVAEMWRILFNPTPNGVVNHILSWFGVADQGFLASSDQALGVIMLLHIWKAVPYNMVIFIAGLAGISRDLYDAANVDGASWWNRLRYVTLPGMIPALSVVLMLSFIRGFRVFAEVYATTGGGPSNATEMVMTHIYKLGFEQFDYGYASAVSFLLFTFTVILTICHLTLKKRIARY</sequence>
<keyword evidence="5 8" id="KW-0812">Transmembrane</keyword>
<dbReference type="GO" id="GO:0005886">
    <property type="term" value="C:plasma membrane"/>
    <property type="evidence" value="ECO:0007669"/>
    <property type="project" value="UniProtKB-SubCell"/>
</dbReference>
<dbReference type="CDD" id="cd06261">
    <property type="entry name" value="TM_PBP2"/>
    <property type="match status" value="1"/>
</dbReference>
<dbReference type="Gene3D" id="1.10.3720.10">
    <property type="entry name" value="MetI-like"/>
    <property type="match status" value="1"/>
</dbReference>
<protein>
    <submittedName>
        <fullName evidence="10">Binding-protein-dependent transport systems inner membrane component</fullName>
    </submittedName>
</protein>
<dbReference type="SUPFAM" id="SSF161098">
    <property type="entry name" value="MetI-like"/>
    <property type="match status" value="1"/>
</dbReference>
<dbReference type="InterPro" id="IPR000515">
    <property type="entry name" value="MetI-like"/>
</dbReference>
<reference evidence="10 11" key="1">
    <citation type="journal article" date="2012" name="J. Bacteriol.">
        <title>Complete genome sequence of Klebsiella oxytoca KCTC 1686, used in production of 2,3-butanediol.</title>
        <authorList>
            <person name="Shin S.H."/>
            <person name="Kim S."/>
            <person name="Kim J.Y."/>
            <person name="Lee S."/>
            <person name="Um Y."/>
            <person name="Oh M.K."/>
            <person name="Kim Y.R."/>
            <person name="Lee J."/>
            <person name="Yang K.S."/>
        </authorList>
    </citation>
    <scope>NUCLEOTIDE SEQUENCE [LARGE SCALE GENOMIC DNA]</scope>
    <source>
        <strain evidence="11">ATCC 8724 / DSM 4798 / JCM 20051 / NBRC 3318 / NRRL B-199 / KCTC 1686</strain>
    </source>
</reference>